<sequence>MMTLQQVLGWVGAAHLVGNGDVQLRRVHTDTRTLEAGDLFVALRGERFDANDFLAQARQQGAVAAIAHQGLSAAGLPGLEVPDSKLALGQLAAGWRSQFDLPLVAVTGSNGKTTVTQMIASILRAWKPEGAFSTEGNLNNDIGVPLTLLRLKKTHQVGVVELGMNHPGEIAYLAALARPTVALVNNAQREHLEFMATVEAVARENGSVIASLDANGVAVFPADEDYTPVWKQLAGARKAMTFAASGAADVTATADWVGNAWQVHARTPAGPAAFRLQVAGRHNVKNALAATACALAAGVPLASIGAGLSAFVPVKGRSRAVVVSVGDRTLNLIDDTYNANPDSMRAAIDVLAELPGPRLLVMGDMGEVGDQGPQFHEEAGRYARERGIEKLFALGPESARAASSFGPGRHFGDMETLNAAVQAELPRLGSVLVKGSRFMKMERVVQAITAHTQQSKETP</sequence>
<dbReference type="EMBL" id="JBHSRS010000082">
    <property type="protein sequence ID" value="MFC6283261.1"/>
    <property type="molecule type" value="Genomic_DNA"/>
</dbReference>
<dbReference type="Pfam" id="PF01225">
    <property type="entry name" value="Mur_ligase"/>
    <property type="match status" value="1"/>
</dbReference>
<evidence type="ECO:0000256" key="4">
    <source>
        <dbReference type="ARBA" id="ARBA00022741"/>
    </source>
</evidence>
<evidence type="ECO:0000259" key="12">
    <source>
        <dbReference type="PROSITE" id="PS50042"/>
    </source>
</evidence>
<dbReference type="InterPro" id="IPR035911">
    <property type="entry name" value="MurE/MurF_N"/>
</dbReference>
<comment type="subcellular location">
    <subcellularLocation>
        <location evidence="10 11">Cytoplasm</location>
    </subcellularLocation>
</comment>
<dbReference type="InterPro" id="IPR005863">
    <property type="entry name" value="UDP-N-AcMur_synth"/>
</dbReference>
<evidence type="ECO:0000256" key="9">
    <source>
        <dbReference type="ARBA" id="ARBA00023316"/>
    </source>
</evidence>
<dbReference type="InterPro" id="IPR000595">
    <property type="entry name" value="cNMP-bd_dom"/>
</dbReference>
<keyword evidence="6 10" id="KW-0133">Cell shape</keyword>
<evidence type="ECO:0000256" key="1">
    <source>
        <dbReference type="ARBA" id="ARBA00022490"/>
    </source>
</evidence>
<keyword evidence="8 10" id="KW-0131">Cell cycle</keyword>
<organism evidence="13 14">
    <name type="scientific">Polaromonas aquatica</name>
    <dbReference type="NCBI Taxonomy" id="332657"/>
    <lineage>
        <taxon>Bacteria</taxon>
        <taxon>Pseudomonadati</taxon>
        <taxon>Pseudomonadota</taxon>
        <taxon>Betaproteobacteria</taxon>
        <taxon>Burkholderiales</taxon>
        <taxon>Comamonadaceae</taxon>
        <taxon>Polaromonas</taxon>
    </lineage>
</organism>
<keyword evidence="3 10" id="KW-0132">Cell division</keyword>
<dbReference type="InterPro" id="IPR000713">
    <property type="entry name" value="Mur_ligase_N"/>
</dbReference>
<dbReference type="PROSITE" id="PS50042">
    <property type="entry name" value="CNMP_BINDING_3"/>
    <property type="match status" value="1"/>
</dbReference>
<dbReference type="NCBIfam" id="TIGR01143">
    <property type="entry name" value="murF"/>
    <property type="match status" value="1"/>
</dbReference>
<evidence type="ECO:0000256" key="5">
    <source>
        <dbReference type="ARBA" id="ARBA00022840"/>
    </source>
</evidence>
<dbReference type="Proteomes" id="UP001596270">
    <property type="component" value="Unassembled WGS sequence"/>
</dbReference>
<dbReference type="PANTHER" id="PTHR43024">
    <property type="entry name" value="UDP-N-ACETYLMURAMOYL-TRIPEPTIDE--D-ALANYL-D-ALANINE LIGASE"/>
    <property type="match status" value="1"/>
</dbReference>
<keyword evidence="2 10" id="KW-0436">Ligase</keyword>
<dbReference type="EC" id="6.3.2.10" evidence="10 11"/>
<dbReference type="InterPro" id="IPR036615">
    <property type="entry name" value="Mur_ligase_C_dom_sf"/>
</dbReference>
<evidence type="ECO:0000256" key="2">
    <source>
        <dbReference type="ARBA" id="ARBA00022598"/>
    </source>
</evidence>
<dbReference type="HAMAP" id="MF_02019">
    <property type="entry name" value="MurF"/>
    <property type="match status" value="1"/>
</dbReference>
<dbReference type="PANTHER" id="PTHR43024:SF1">
    <property type="entry name" value="UDP-N-ACETYLMURAMOYL-TRIPEPTIDE--D-ALANYL-D-ALANINE LIGASE"/>
    <property type="match status" value="1"/>
</dbReference>
<dbReference type="InterPro" id="IPR036565">
    <property type="entry name" value="Mur-like_cat_sf"/>
</dbReference>
<keyword evidence="9 10" id="KW-0961">Cell wall biogenesis/degradation</keyword>
<name>A0ABW1U033_9BURK</name>
<dbReference type="InterPro" id="IPR004101">
    <property type="entry name" value="Mur_ligase_C"/>
</dbReference>
<comment type="catalytic activity">
    <reaction evidence="10 11">
        <text>D-alanyl-D-alanine + UDP-N-acetyl-alpha-D-muramoyl-L-alanyl-gamma-D-glutamyl-meso-2,6-diaminopimelate + ATP = UDP-N-acetyl-alpha-D-muramoyl-L-alanyl-gamma-D-glutamyl-meso-2,6-diaminopimeloyl-D-alanyl-D-alanine + ADP + phosphate + H(+)</text>
        <dbReference type="Rhea" id="RHEA:28374"/>
        <dbReference type="ChEBI" id="CHEBI:15378"/>
        <dbReference type="ChEBI" id="CHEBI:30616"/>
        <dbReference type="ChEBI" id="CHEBI:43474"/>
        <dbReference type="ChEBI" id="CHEBI:57822"/>
        <dbReference type="ChEBI" id="CHEBI:61386"/>
        <dbReference type="ChEBI" id="CHEBI:83905"/>
        <dbReference type="ChEBI" id="CHEBI:456216"/>
        <dbReference type="EC" id="6.3.2.10"/>
    </reaction>
</comment>
<comment type="function">
    <text evidence="10 11">Involved in cell wall formation. Catalyzes the final step in the synthesis of UDP-N-acetylmuramoyl-pentapeptide, the precursor of murein.</text>
</comment>
<evidence type="ECO:0000256" key="3">
    <source>
        <dbReference type="ARBA" id="ARBA00022618"/>
    </source>
</evidence>
<proteinExistence type="inferred from homology"/>
<keyword evidence="14" id="KW-1185">Reference proteome</keyword>
<comment type="similarity">
    <text evidence="10">Belongs to the MurCDEF family. MurF subfamily.</text>
</comment>
<keyword evidence="1 10" id="KW-0963">Cytoplasm</keyword>
<feature type="binding site" evidence="10">
    <location>
        <begin position="108"/>
        <end position="114"/>
    </location>
    <ligand>
        <name>ATP</name>
        <dbReference type="ChEBI" id="CHEBI:30616"/>
    </ligand>
</feature>
<evidence type="ECO:0000256" key="11">
    <source>
        <dbReference type="RuleBase" id="RU004136"/>
    </source>
</evidence>
<evidence type="ECO:0000256" key="6">
    <source>
        <dbReference type="ARBA" id="ARBA00022960"/>
    </source>
</evidence>
<dbReference type="InterPro" id="IPR013221">
    <property type="entry name" value="Mur_ligase_cen"/>
</dbReference>
<gene>
    <name evidence="10 13" type="primary">murF</name>
    <name evidence="13" type="ORF">ACFQND_18710</name>
</gene>
<dbReference type="InterPro" id="IPR051046">
    <property type="entry name" value="MurCDEF_CellWall_CoF430Synth"/>
</dbReference>
<evidence type="ECO:0000256" key="10">
    <source>
        <dbReference type="HAMAP-Rule" id="MF_02019"/>
    </source>
</evidence>
<protein>
    <recommendedName>
        <fullName evidence="10 11">UDP-N-acetylmuramoyl-tripeptide--D-alanyl-D-alanine ligase</fullName>
        <ecNumber evidence="10 11">6.3.2.10</ecNumber>
    </recommendedName>
    <alternativeName>
        <fullName evidence="10">D-alanyl-D-alanine-adding enzyme</fullName>
    </alternativeName>
</protein>
<dbReference type="Gene3D" id="3.40.1190.10">
    <property type="entry name" value="Mur-like, catalytic domain"/>
    <property type="match status" value="1"/>
</dbReference>
<evidence type="ECO:0000313" key="14">
    <source>
        <dbReference type="Proteomes" id="UP001596270"/>
    </source>
</evidence>
<evidence type="ECO:0000313" key="13">
    <source>
        <dbReference type="EMBL" id="MFC6283261.1"/>
    </source>
</evidence>
<dbReference type="Gene3D" id="3.90.190.20">
    <property type="entry name" value="Mur ligase, C-terminal domain"/>
    <property type="match status" value="1"/>
</dbReference>
<reference evidence="14" key="1">
    <citation type="journal article" date="2019" name="Int. J. Syst. Evol. Microbiol.">
        <title>The Global Catalogue of Microorganisms (GCM) 10K type strain sequencing project: providing services to taxonomists for standard genome sequencing and annotation.</title>
        <authorList>
            <consortium name="The Broad Institute Genomics Platform"/>
            <consortium name="The Broad Institute Genome Sequencing Center for Infectious Disease"/>
            <person name="Wu L."/>
            <person name="Ma J."/>
        </authorList>
    </citation>
    <scope>NUCLEOTIDE SEQUENCE [LARGE SCALE GENOMIC DNA]</scope>
    <source>
        <strain evidence="14">CCUG 39402</strain>
    </source>
</reference>
<evidence type="ECO:0000256" key="8">
    <source>
        <dbReference type="ARBA" id="ARBA00023306"/>
    </source>
</evidence>
<dbReference type="SUPFAM" id="SSF63418">
    <property type="entry name" value="MurE/MurF N-terminal domain"/>
    <property type="match status" value="1"/>
</dbReference>
<dbReference type="Pfam" id="PF08245">
    <property type="entry name" value="Mur_ligase_M"/>
    <property type="match status" value="1"/>
</dbReference>
<dbReference type="Gene3D" id="3.40.1390.10">
    <property type="entry name" value="MurE/MurF, N-terminal domain"/>
    <property type="match status" value="1"/>
</dbReference>
<comment type="caution">
    <text evidence="13">The sequence shown here is derived from an EMBL/GenBank/DDBJ whole genome shotgun (WGS) entry which is preliminary data.</text>
</comment>
<dbReference type="Pfam" id="PF02875">
    <property type="entry name" value="Mur_ligase_C"/>
    <property type="match status" value="1"/>
</dbReference>
<dbReference type="RefSeq" id="WP_371436999.1">
    <property type="nucleotide sequence ID" value="NZ_JBHSRS010000082.1"/>
</dbReference>
<dbReference type="GO" id="GO:0047480">
    <property type="term" value="F:UDP-N-acetylmuramoyl-tripeptide-D-alanyl-D-alanine ligase activity"/>
    <property type="evidence" value="ECO:0007669"/>
    <property type="project" value="UniProtKB-EC"/>
</dbReference>
<comment type="pathway">
    <text evidence="10 11">Cell wall biogenesis; peptidoglycan biosynthesis.</text>
</comment>
<keyword evidence="7 10" id="KW-0573">Peptidoglycan synthesis</keyword>
<dbReference type="SUPFAM" id="SSF53623">
    <property type="entry name" value="MurD-like peptide ligases, catalytic domain"/>
    <property type="match status" value="1"/>
</dbReference>
<dbReference type="SUPFAM" id="SSF53244">
    <property type="entry name" value="MurD-like peptide ligases, peptide-binding domain"/>
    <property type="match status" value="1"/>
</dbReference>
<feature type="domain" description="Cyclic nucleotide-binding" evidence="12">
    <location>
        <begin position="382"/>
        <end position="443"/>
    </location>
</feature>
<accession>A0ABW1U033</accession>
<evidence type="ECO:0000256" key="7">
    <source>
        <dbReference type="ARBA" id="ARBA00022984"/>
    </source>
</evidence>
<keyword evidence="4 10" id="KW-0547">Nucleotide-binding</keyword>
<keyword evidence="5 10" id="KW-0067">ATP-binding</keyword>